<evidence type="ECO:0000313" key="1">
    <source>
        <dbReference type="EMBL" id="KAJ9642803.1"/>
    </source>
</evidence>
<dbReference type="Proteomes" id="UP001172680">
    <property type="component" value="Unassembled WGS sequence"/>
</dbReference>
<protein>
    <submittedName>
        <fullName evidence="1">Uncharacterized protein</fullName>
    </submittedName>
</protein>
<organism evidence="1 2">
    <name type="scientific">Coniosporium tulheliwenetii</name>
    <dbReference type="NCBI Taxonomy" id="3383036"/>
    <lineage>
        <taxon>Eukaryota</taxon>
        <taxon>Fungi</taxon>
        <taxon>Dikarya</taxon>
        <taxon>Ascomycota</taxon>
        <taxon>Pezizomycotina</taxon>
        <taxon>Dothideomycetes</taxon>
        <taxon>Dothideomycetes incertae sedis</taxon>
        <taxon>Coniosporium</taxon>
    </lineage>
</organism>
<dbReference type="EMBL" id="JAPDRP010000012">
    <property type="protein sequence ID" value="KAJ9642803.1"/>
    <property type="molecule type" value="Genomic_DNA"/>
</dbReference>
<evidence type="ECO:0000313" key="2">
    <source>
        <dbReference type="Proteomes" id="UP001172680"/>
    </source>
</evidence>
<comment type="caution">
    <text evidence="1">The sequence shown here is derived from an EMBL/GenBank/DDBJ whole genome shotgun (WGS) entry which is preliminary data.</text>
</comment>
<feature type="non-terminal residue" evidence="1">
    <location>
        <position position="95"/>
    </location>
</feature>
<gene>
    <name evidence="1" type="ORF">H2199_004324</name>
</gene>
<proteinExistence type="predicted"/>
<name>A0ACC2Z515_9PEZI</name>
<sequence>MMHFFHKPSHAGTKTFHRAVMPKLNYRLQLGPDDYLREGWGLVFREGVSWTRVAVIEGLIGVLSLSFAVAWSRTHGGNVQDAFAPSLWLLALGAV</sequence>
<accession>A0ACC2Z515</accession>
<reference evidence="1" key="1">
    <citation type="submission" date="2022-10" db="EMBL/GenBank/DDBJ databases">
        <title>Culturing micro-colonial fungi from biological soil crusts in the Mojave desert and describing Neophaeococcomyces mojavensis, and introducing the new genera and species Taxawa tesnikishii.</title>
        <authorList>
            <person name="Kurbessoian T."/>
            <person name="Stajich J.E."/>
        </authorList>
    </citation>
    <scope>NUCLEOTIDE SEQUENCE</scope>
    <source>
        <strain evidence="1">JES_115</strain>
    </source>
</reference>
<keyword evidence="2" id="KW-1185">Reference proteome</keyword>